<evidence type="ECO:0000259" key="3">
    <source>
        <dbReference type="Pfam" id="PF11701"/>
    </source>
</evidence>
<evidence type="ECO:0000313" key="5">
    <source>
        <dbReference type="Proteomes" id="UP000772434"/>
    </source>
</evidence>
<dbReference type="PANTHER" id="PTHR45994:SF1">
    <property type="entry name" value="FI21225P1"/>
    <property type="match status" value="1"/>
</dbReference>
<dbReference type="InterPro" id="IPR016024">
    <property type="entry name" value="ARM-type_fold"/>
</dbReference>
<dbReference type="PANTHER" id="PTHR45994">
    <property type="entry name" value="FI21225P1"/>
    <property type="match status" value="1"/>
</dbReference>
<dbReference type="GO" id="GO:0005737">
    <property type="term" value="C:cytoplasm"/>
    <property type="evidence" value="ECO:0007669"/>
    <property type="project" value="UniProtKB-SubCell"/>
</dbReference>
<sequence length="655" mass="70516">MSNLPDELSYLITAFLPSERSDTRSKSYIILSAYCQGVRQAHPPNGRQPDPATEALVKTFSPLVVPRLEETTENDLLVGISFLTALFQVDWQSASVIFQQELVQELIMDSVELTPSAEFSLHVAHLLGQACGYKPCRTAMSSQATQWLESKSQSTQDSSLCAATAIALIKLKKGSAADSATDDLGRAPEPKSQPQNVDDGLAAVMKRLVIHGSEQSSLADAVEGLAYLSTDPAIKEELSRDSQFLKRLFALVPNRKSTIIHESTSTVLYGILVIIANICAYRPQLTEGQKQVEKLRKLAKSTGPADASASLNDDIPVRERIKKLLAAGVLDVFAATLPSVETPGIRINIGKALLDIITDKENRGKVLQHGGSKLLVLIIQKATSELKGKTELDSAYLAPIQALAKLAITSPPVAVFGPNLGASLDAIRPFSILLRHPAAKQLQQFEALMALTNLASVGPEVASRIVNIDGLLEHIELLLLDDHPMVQRASVELLCNLIAGSDKVFDRYSNADGSGKSKLHIILALSDAEDLQTRLAASGALATLTNAPSACKALLDLQLERHRVLPILTLLVDPSAAPEEEQVDSEGHPGLVHRGVVCACNFLNSIEVDSDRKLVRQEAQKAGLVKALQNTMKNNGVPQIVQSASQALQCLLDTL</sequence>
<dbReference type="InterPro" id="IPR011989">
    <property type="entry name" value="ARM-like"/>
</dbReference>
<keyword evidence="5" id="KW-1185">Reference proteome</keyword>
<evidence type="ECO:0000256" key="1">
    <source>
        <dbReference type="ARBA" id="ARBA00004496"/>
    </source>
</evidence>
<comment type="subcellular location">
    <subcellularLocation>
        <location evidence="1">Cytoplasm</location>
    </subcellularLocation>
</comment>
<dbReference type="AlphaFoldDB" id="A0A9P5Q4H1"/>
<gene>
    <name evidence="4" type="ORF">BDP27DRAFT_1316137</name>
</gene>
<proteinExistence type="predicted"/>
<dbReference type="Gene3D" id="1.25.10.10">
    <property type="entry name" value="Leucine-rich Repeat Variant"/>
    <property type="match status" value="1"/>
</dbReference>
<organism evidence="4 5">
    <name type="scientific">Rhodocollybia butyracea</name>
    <dbReference type="NCBI Taxonomy" id="206335"/>
    <lineage>
        <taxon>Eukaryota</taxon>
        <taxon>Fungi</taxon>
        <taxon>Dikarya</taxon>
        <taxon>Basidiomycota</taxon>
        <taxon>Agaricomycotina</taxon>
        <taxon>Agaricomycetes</taxon>
        <taxon>Agaricomycetidae</taxon>
        <taxon>Agaricales</taxon>
        <taxon>Marasmiineae</taxon>
        <taxon>Omphalotaceae</taxon>
        <taxon>Rhodocollybia</taxon>
    </lineage>
</organism>
<evidence type="ECO:0000256" key="2">
    <source>
        <dbReference type="ARBA" id="ARBA00022490"/>
    </source>
</evidence>
<comment type="caution">
    <text evidence="4">The sequence shown here is derived from an EMBL/GenBank/DDBJ whole genome shotgun (WGS) entry which is preliminary data.</text>
</comment>
<dbReference type="GO" id="GO:0051879">
    <property type="term" value="F:Hsp90 protein binding"/>
    <property type="evidence" value="ECO:0007669"/>
    <property type="project" value="TreeGrafter"/>
</dbReference>
<accession>A0A9P5Q4H1</accession>
<dbReference type="Proteomes" id="UP000772434">
    <property type="component" value="Unassembled WGS sequence"/>
</dbReference>
<dbReference type="EMBL" id="JADNRY010000011">
    <property type="protein sequence ID" value="KAF9074891.1"/>
    <property type="molecule type" value="Genomic_DNA"/>
</dbReference>
<name>A0A9P5Q4H1_9AGAR</name>
<dbReference type="OrthoDB" id="199930at2759"/>
<keyword evidence="2" id="KW-0963">Cytoplasm</keyword>
<dbReference type="Pfam" id="PF11701">
    <property type="entry name" value="UNC45-central"/>
    <property type="match status" value="1"/>
</dbReference>
<protein>
    <submittedName>
        <fullName evidence="4">ARM repeat-containing protein</fullName>
    </submittedName>
</protein>
<dbReference type="SUPFAM" id="SSF48371">
    <property type="entry name" value="ARM repeat"/>
    <property type="match status" value="2"/>
</dbReference>
<reference evidence="4" key="1">
    <citation type="submission" date="2020-11" db="EMBL/GenBank/DDBJ databases">
        <authorList>
            <consortium name="DOE Joint Genome Institute"/>
            <person name="Ahrendt S."/>
            <person name="Riley R."/>
            <person name="Andreopoulos W."/>
            <person name="Labutti K."/>
            <person name="Pangilinan J."/>
            <person name="Ruiz-Duenas F.J."/>
            <person name="Barrasa J.M."/>
            <person name="Sanchez-Garcia M."/>
            <person name="Camarero S."/>
            <person name="Miyauchi S."/>
            <person name="Serrano A."/>
            <person name="Linde D."/>
            <person name="Babiker R."/>
            <person name="Drula E."/>
            <person name="Ayuso-Fernandez I."/>
            <person name="Pacheco R."/>
            <person name="Padilla G."/>
            <person name="Ferreira P."/>
            <person name="Barriuso J."/>
            <person name="Kellner H."/>
            <person name="Castanera R."/>
            <person name="Alfaro M."/>
            <person name="Ramirez L."/>
            <person name="Pisabarro A.G."/>
            <person name="Kuo A."/>
            <person name="Tritt A."/>
            <person name="Lipzen A."/>
            <person name="He G."/>
            <person name="Yan M."/>
            <person name="Ng V."/>
            <person name="Cullen D."/>
            <person name="Martin F."/>
            <person name="Rosso M.-N."/>
            <person name="Henrissat B."/>
            <person name="Hibbett D."/>
            <person name="Martinez A.T."/>
            <person name="Grigoriev I.V."/>
        </authorList>
    </citation>
    <scope>NUCLEOTIDE SEQUENCE</scope>
    <source>
        <strain evidence="4">AH 40177</strain>
    </source>
</reference>
<dbReference type="InterPro" id="IPR024660">
    <property type="entry name" value="UCS_central_dom"/>
</dbReference>
<evidence type="ECO:0000313" key="4">
    <source>
        <dbReference type="EMBL" id="KAF9074891.1"/>
    </source>
</evidence>
<feature type="domain" description="UNC-45/Cro1/She4 central" evidence="3">
    <location>
        <begin position="10"/>
        <end position="171"/>
    </location>
</feature>